<comment type="function">
    <text evidence="8">Catalyzes the condensation of pantoate with beta-alanine in an ATP-dependent reaction via a pantoyl-adenylate intermediate.</text>
</comment>
<keyword evidence="6 8" id="KW-0067">ATP-binding</keyword>
<comment type="caution">
    <text evidence="9">The sequence shown here is derived from an EMBL/GenBank/DDBJ whole genome shotgun (WGS) entry which is preliminary data.</text>
</comment>
<dbReference type="InterPro" id="IPR003721">
    <property type="entry name" value="Pantoate_ligase"/>
</dbReference>
<dbReference type="SUPFAM" id="SSF52374">
    <property type="entry name" value="Nucleotidylyl transferase"/>
    <property type="match status" value="1"/>
</dbReference>
<reference evidence="9 10" key="1">
    <citation type="submission" date="2020-10" db="EMBL/GenBank/DDBJ databases">
        <title>Connecting structure to function with the recovery of over 1000 high-quality activated sludge metagenome-assembled genomes encoding full-length rRNA genes using long-read sequencing.</title>
        <authorList>
            <person name="Singleton C.M."/>
            <person name="Petriglieri F."/>
            <person name="Kristensen J.M."/>
            <person name="Kirkegaard R.H."/>
            <person name="Michaelsen T.Y."/>
            <person name="Andersen M.H."/>
            <person name="Karst S.M."/>
            <person name="Dueholm M.S."/>
            <person name="Nielsen P.H."/>
            <person name="Albertsen M."/>
        </authorList>
    </citation>
    <scope>NUCLEOTIDE SEQUENCE [LARGE SCALE GENOMIC DNA]</scope>
    <source>
        <strain evidence="9">Ribe_18-Q3-R11-54_BAT3C.373</strain>
    </source>
</reference>
<dbReference type="Gene3D" id="3.30.1300.10">
    <property type="entry name" value="Pantoate-beta-alanine ligase, C-terminal domain"/>
    <property type="match status" value="1"/>
</dbReference>
<evidence type="ECO:0000313" key="10">
    <source>
        <dbReference type="Proteomes" id="UP000808349"/>
    </source>
</evidence>
<comment type="subcellular location">
    <subcellularLocation>
        <location evidence="8">Cytoplasm</location>
    </subcellularLocation>
</comment>
<keyword evidence="3 8" id="KW-0436">Ligase</keyword>
<feature type="binding site" evidence="8">
    <location>
        <position position="155"/>
    </location>
    <ligand>
        <name>(R)-pantoate</name>
        <dbReference type="ChEBI" id="CHEBI:15980"/>
    </ligand>
</feature>
<feature type="binding site" evidence="8">
    <location>
        <position position="178"/>
    </location>
    <ligand>
        <name>ATP</name>
        <dbReference type="ChEBI" id="CHEBI:30616"/>
    </ligand>
</feature>
<protein>
    <recommendedName>
        <fullName evidence="8">Pantothenate synthetase</fullName>
        <shortName evidence="8">PS</shortName>
        <ecNumber evidence="8">6.3.2.1</ecNumber>
    </recommendedName>
    <alternativeName>
        <fullName evidence="8">Pantoate--beta-alanine ligase</fullName>
    </alternativeName>
    <alternativeName>
        <fullName evidence="8">Pantoate-activating enzyme</fullName>
    </alternativeName>
</protein>
<keyword evidence="5 8" id="KW-0547">Nucleotide-binding</keyword>
<feature type="binding site" evidence="8">
    <location>
        <begin position="30"/>
        <end position="37"/>
    </location>
    <ligand>
        <name>ATP</name>
        <dbReference type="ChEBI" id="CHEBI:30616"/>
    </ligand>
</feature>
<dbReference type="PANTHER" id="PTHR21299">
    <property type="entry name" value="CYTIDYLATE KINASE/PANTOATE-BETA-ALANINE LIGASE"/>
    <property type="match status" value="1"/>
</dbReference>
<dbReference type="Proteomes" id="UP000808349">
    <property type="component" value="Unassembled WGS sequence"/>
</dbReference>
<evidence type="ECO:0000256" key="7">
    <source>
        <dbReference type="ARBA" id="ARBA00048258"/>
    </source>
</evidence>
<feature type="active site" description="Proton donor" evidence="8">
    <location>
        <position position="37"/>
    </location>
</feature>
<dbReference type="HAMAP" id="MF_00158">
    <property type="entry name" value="PanC"/>
    <property type="match status" value="1"/>
</dbReference>
<dbReference type="GO" id="GO:0005829">
    <property type="term" value="C:cytosol"/>
    <property type="evidence" value="ECO:0007669"/>
    <property type="project" value="TreeGrafter"/>
</dbReference>
<dbReference type="InterPro" id="IPR042176">
    <property type="entry name" value="Pantoate_ligase_C"/>
</dbReference>
<evidence type="ECO:0000313" key="9">
    <source>
        <dbReference type="EMBL" id="MBK9716258.1"/>
    </source>
</evidence>
<gene>
    <name evidence="8" type="primary">panC</name>
    <name evidence="9" type="ORF">IPO85_01800</name>
</gene>
<proteinExistence type="inferred from homology"/>
<evidence type="ECO:0000256" key="4">
    <source>
        <dbReference type="ARBA" id="ARBA00022655"/>
    </source>
</evidence>
<evidence type="ECO:0000256" key="6">
    <source>
        <dbReference type="ARBA" id="ARBA00022840"/>
    </source>
</evidence>
<comment type="subunit">
    <text evidence="8">Homodimer.</text>
</comment>
<feature type="binding site" evidence="8">
    <location>
        <position position="61"/>
    </location>
    <ligand>
        <name>(R)-pantoate</name>
        <dbReference type="ChEBI" id="CHEBI:15980"/>
    </ligand>
</feature>
<dbReference type="CDD" id="cd00560">
    <property type="entry name" value="PanC"/>
    <property type="match status" value="1"/>
</dbReference>
<evidence type="ECO:0000256" key="2">
    <source>
        <dbReference type="ARBA" id="ARBA00009256"/>
    </source>
</evidence>
<sequence>MKSYKTILGLQKSIDKAKKSGHKIAFIPTMGALHSGHLSLVKVAQNYADTVIVSIFVNPSQFNDLEDLKKYPKTLSADKQMLQSIGCDLLFVPEVNEIYPKQWQSELNIDLEDKDKVMEGEFRPGHFKGMLEVVKRLLDITQPNFLIMGQKDFQQFSLVAHMINVLKLPLKLIIGPTLREIDGLAMSSRNVRLTPEMRHIAPAIYKTLNKAKTMVGLESIDHIVTTCKVELDKLGLQTEYLEIVDGNTLKPIENPANHYYIVACVATWAGKVRLIDNLILKGELQMN</sequence>
<evidence type="ECO:0000256" key="3">
    <source>
        <dbReference type="ARBA" id="ARBA00022598"/>
    </source>
</evidence>
<comment type="pathway">
    <text evidence="1 8">Cofactor biosynthesis; (R)-pantothenate biosynthesis; (R)-pantothenate from (R)-pantoate and beta-alanine: step 1/1.</text>
</comment>
<evidence type="ECO:0000256" key="5">
    <source>
        <dbReference type="ARBA" id="ARBA00022741"/>
    </source>
</evidence>
<feature type="binding site" evidence="8">
    <location>
        <begin position="149"/>
        <end position="152"/>
    </location>
    <ligand>
        <name>ATP</name>
        <dbReference type="ChEBI" id="CHEBI:30616"/>
    </ligand>
</feature>
<comment type="similarity">
    <text evidence="2 8">Belongs to the pantothenate synthetase family.</text>
</comment>
<dbReference type="GO" id="GO:0015940">
    <property type="term" value="P:pantothenate biosynthetic process"/>
    <property type="evidence" value="ECO:0007669"/>
    <property type="project" value="UniProtKB-UniRule"/>
</dbReference>
<accession>A0A9D7S6R5</accession>
<dbReference type="GO" id="GO:0004592">
    <property type="term" value="F:pantoate-beta-alanine ligase activity"/>
    <property type="evidence" value="ECO:0007669"/>
    <property type="project" value="UniProtKB-UniRule"/>
</dbReference>
<organism evidence="9 10">
    <name type="scientific">Candidatus Defluviibacterium haderslevense</name>
    <dbReference type="NCBI Taxonomy" id="2981993"/>
    <lineage>
        <taxon>Bacteria</taxon>
        <taxon>Pseudomonadati</taxon>
        <taxon>Bacteroidota</taxon>
        <taxon>Saprospiria</taxon>
        <taxon>Saprospirales</taxon>
        <taxon>Saprospiraceae</taxon>
        <taxon>Candidatus Defluviibacterium</taxon>
    </lineage>
</organism>
<dbReference type="EC" id="6.3.2.1" evidence="8"/>
<dbReference type="Gene3D" id="3.40.50.620">
    <property type="entry name" value="HUPs"/>
    <property type="match status" value="1"/>
</dbReference>
<keyword evidence="4 8" id="KW-0566">Pantothenate biosynthesis</keyword>
<dbReference type="PANTHER" id="PTHR21299:SF1">
    <property type="entry name" value="PANTOATE--BETA-ALANINE LIGASE"/>
    <property type="match status" value="1"/>
</dbReference>
<feature type="binding site" evidence="8">
    <location>
        <begin position="186"/>
        <end position="189"/>
    </location>
    <ligand>
        <name>ATP</name>
        <dbReference type="ChEBI" id="CHEBI:30616"/>
    </ligand>
</feature>
<dbReference type="Pfam" id="PF02569">
    <property type="entry name" value="Pantoate_ligase"/>
    <property type="match status" value="1"/>
</dbReference>
<dbReference type="GO" id="GO:0005524">
    <property type="term" value="F:ATP binding"/>
    <property type="evidence" value="ECO:0007669"/>
    <property type="project" value="UniProtKB-KW"/>
</dbReference>
<dbReference type="AlphaFoldDB" id="A0A9D7S6R5"/>
<feature type="binding site" evidence="8">
    <location>
        <position position="61"/>
    </location>
    <ligand>
        <name>beta-alanine</name>
        <dbReference type="ChEBI" id="CHEBI:57966"/>
    </ligand>
</feature>
<evidence type="ECO:0000256" key="8">
    <source>
        <dbReference type="HAMAP-Rule" id="MF_00158"/>
    </source>
</evidence>
<evidence type="ECO:0000256" key="1">
    <source>
        <dbReference type="ARBA" id="ARBA00004990"/>
    </source>
</evidence>
<dbReference type="NCBIfam" id="TIGR00018">
    <property type="entry name" value="panC"/>
    <property type="match status" value="1"/>
</dbReference>
<dbReference type="InterPro" id="IPR014729">
    <property type="entry name" value="Rossmann-like_a/b/a_fold"/>
</dbReference>
<name>A0A9D7S6R5_9BACT</name>
<keyword evidence="8" id="KW-0963">Cytoplasm</keyword>
<dbReference type="EMBL" id="JADKFW010000004">
    <property type="protein sequence ID" value="MBK9716258.1"/>
    <property type="molecule type" value="Genomic_DNA"/>
</dbReference>
<comment type="catalytic activity">
    <reaction evidence="7 8">
        <text>(R)-pantoate + beta-alanine + ATP = (R)-pantothenate + AMP + diphosphate + H(+)</text>
        <dbReference type="Rhea" id="RHEA:10912"/>
        <dbReference type="ChEBI" id="CHEBI:15378"/>
        <dbReference type="ChEBI" id="CHEBI:15980"/>
        <dbReference type="ChEBI" id="CHEBI:29032"/>
        <dbReference type="ChEBI" id="CHEBI:30616"/>
        <dbReference type="ChEBI" id="CHEBI:33019"/>
        <dbReference type="ChEBI" id="CHEBI:57966"/>
        <dbReference type="ChEBI" id="CHEBI:456215"/>
        <dbReference type="EC" id="6.3.2.1"/>
    </reaction>
</comment>
<comment type="miscellaneous">
    <text evidence="8">The reaction proceeds by a bi uni uni bi ping pong mechanism.</text>
</comment>